<feature type="transmembrane region" description="Helical" evidence="5">
    <location>
        <begin position="340"/>
        <end position="361"/>
    </location>
</feature>
<evidence type="ECO:0000313" key="7">
    <source>
        <dbReference type="EMBL" id="MFC4069496.1"/>
    </source>
</evidence>
<evidence type="ECO:0000256" key="3">
    <source>
        <dbReference type="ARBA" id="ARBA00022989"/>
    </source>
</evidence>
<dbReference type="PROSITE" id="PS50850">
    <property type="entry name" value="MFS"/>
    <property type="match status" value="1"/>
</dbReference>
<organism evidence="7 8">
    <name type="scientific">Actinoplanes subglobosus</name>
    <dbReference type="NCBI Taxonomy" id="1547892"/>
    <lineage>
        <taxon>Bacteria</taxon>
        <taxon>Bacillati</taxon>
        <taxon>Actinomycetota</taxon>
        <taxon>Actinomycetes</taxon>
        <taxon>Micromonosporales</taxon>
        <taxon>Micromonosporaceae</taxon>
        <taxon>Actinoplanes</taxon>
    </lineage>
</organism>
<feature type="transmembrane region" description="Helical" evidence="5">
    <location>
        <begin position="222"/>
        <end position="246"/>
    </location>
</feature>
<dbReference type="PANTHER" id="PTHR11360">
    <property type="entry name" value="MONOCARBOXYLATE TRANSPORTER"/>
    <property type="match status" value="1"/>
</dbReference>
<dbReference type="EMBL" id="JBHSBL010000020">
    <property type="protein sequence ID" value="MFC4069496.1"/>
    <property type="molecule type" value="Genomic_DNA"/>
</dbReference>
<keyword evidence="2 5" id="KW-0812">Transmembrane</keyword>
<evidence type="ECO:0000256" key="4">
    <source>
        <dbReference type="ARBA" id="ARBA00023136"/>
    </source>
</evidence>
<feature type="domain" description="Major facilitator superfamily (MFS) profile" evidence="6">
    <location>
        <begin position="17"/>
        <end position="396"/>
    </location>
</feature>
<feature type="transmembrane region" description="Helical" evidence="5">
    <location>
        <begin position="373"/>
        <end position="392"/>
    </location>
</feature>
<feature type="transmembrane region" description="Helical" evidence="5">
    <location>
        <begin position="308"/>
        <end position="328"/>
    </location>
</feature>
<dbReference type="PANTHER" id="PTHR11360:SF290">
    <property type="entry name" value="MONOCARBOXYLATE MFS PERMEASE"/>
    <property type="match status" value="1"/>
</dbReference>
<feature type="transmembrane region" description="Helical" evidence="5">
    <location>
        <begin position="252"/>
        <end position="270"/>
    </location>
</feature>
<protein>
    <submittedName>
        <fullName evidence="7">MFS transporter</fullName>
    </submittedName>
</protein>
<keyword evidence="4 5" id="KW-0472">Membrane</keyword>
<dbReference type="Pfam" id="PF07690">
    <property type="entry name" value="MFS_1"/>
    <property type="match status" value="1"/>
</dbReference>
<dbReference type="InterPro" id="IPR050327">
    <property type="entry name" value="Proton-linked_MCT"/>
</dbReference>
<gene>
    <name evidence="7" type="ORF">ACFO0C_31620</name>
</gene>
<reference evidence="8" key="1">
    <citation type="journal article" date="2019" name="Int. J. Syst. Evol. Microbiol.">
        <title>The Global Catalogue of Microorganisms (GCM) 10K type strain sequencing project: providing services to taxonomists for standard genome sequencing and annotation.</title>
        <authorList>
            <consortium name="The Broad Institute Genomics Platform"/>
            <consortium name="The Broad Institute Genome Sequencing Center for Infectious Disease"/>
            <person name="Wu L."/>
            <person name="Ma J."/>
        </authorList>
    </citation>
    <scope>NUCLEOTIDE SEQUENCE [LARGE SCALE GENOMIC DNA]</scope>
    <source>
        <strain evidence="8">TBRC 5832</strain>
    </source>
</reference>
<dbReference type="SUPFAM" id="SSF103473">
    <property type="entry name" value="MFS general substrate transporter"/>
    <property type="match status" value="1"/>
</dbReference>
<sequence length="407" mass="42134">MTAPATTQQSVAAGRRRLVVLLAITQTVGYGAMIQAFTVLLIPMSLELGHSRTTITGAATVSTVAGALAAVPIGRILDRQGGRLLMTSGSVLGASAVAGWSQARTLAELYLWFAVIGVALALSTYEAAFAVLVFATEPRHRDGAIVAVTMATGLATSFYYPMVGWLETQIGWRATLAALAVSLAVIAVPIHLLAVPDRRAHAGHTARNAGVPVGDALRSARFWLLSFAFVVQTGAVTAFLLIMVSYFRDVGYSPTLAASMPLAVGTLQLVSRLALAPLARRYGMAEVTTVAFAVQALGLLALPLTGAAVMPALLCVAAFGAGYGIGVVARPSIVADAFGVARFASIIAVTTVPIALARAGVPLLAVWLADWRFLVLLGGGTLFAAAALIPLWTTGRPARQPPEGRGP</sequence>
<feature type="transmembrane region" description="Helical" evidence="5">
    <location>
        <begin position="54"/>
        <end position="77"/>
    </location>
</feature>
<dbReference type="RefSeq" id="WP_378070374.1">
    <property type="nucleotide sequence ID" value="NZ_JBHSBL010000020.1"/>
</dbReference>
<dbReference type="InterPro" id="IPR011701">
    <property type="entry name" value="MFS"/>
</dbReference>
<dbReference type="Proteomes" id="UP001595867">
    <property type="component" value="Unassembled WGS sequence"/>
</dbReference>
<dbReference type="Gene3D" id="1.20.1250.20">
    <property type="entry name" value="MFS general substrate transporter like domains"/>
    <property type="match status" value="1"/>
</dbReference>
<feature type="transmembrane region" description="Helical" evidence="5">
    <location>
        <begin position="109"/>
        <end position="136"/>
    </location>
</feature>
<comment type="subcellular location">
    <subcellularLocation>
        <location evidence="1">Cell membrane</location>
        <topology evidence="1">Multi-pass membrane protein</topology>
    </subcellularLocation>
</comment>
<evidence type="ECO:0000259" key="6">
    <source>
        <dbReference type="PROSITE" id="PS50850"/>
    </source>
</evidence>
<feature type="transmembrane region" description="Helical" evidence="5">
    <location>
        <begin position="84"/>
        <end position="103"/>
    </location>
</feature>
<feature type="transmembrane region" description="Helical" evidence="5">
    <location>
        <begin position="143"/>
        <end position="162"/>
    </location>
</feature>
<name>A0ABV8J0J0_9ACTN</name>
<dbReference type="InterPro" id="IPR020846">
    <property type="entry name" value="MFS_dom"/>
</dbReference>
<evidence type="ECO:0000256" key="1">
    <source>
        <dbReference type="ARBA" id="ARBA00004651"/>
    </source>
</evidence>
<evidence type="ECO:0000256" key="5">
    <source>
        <dbReference type="SAM" id="Phobius"/>
    </source>
</evidence>
<dbReference type="InterPro" id="IPR036259">
    <property type="entry name" value="MFS_trans_sf"/>
</dbReference>
<evidence type="ECO:0000313" key="8">
    <source>
        <dbReference type="Proteomes" id="UP001595867"/>
    </source>
</evidence>
<keyword evidence="8" id="KW-1185">Reference proteome</keyword>
<feature type="transmembrane region" description="Helical" evidence="5">
    <location>
        <begin position="18"/>
        <end position="42"/>
    </location>
</feature>
<keyword evidence="3 5" id="KW-1133">Transmembrane helix</keyword>
<comment type="caution">
    <text evidence="7">The sequence shown here is derived from an EMBL/GenBank/DDBJ whole genome shotgun (WGS) entry which is preliminary data.</text>
</comment>
<accession>A0ABV8J0J0</accession>
<feature type="transmembrane region" description="Helical" evidence="5">
    <location>
        <begin position="174"/>
        <end position="195"/>
    </location>
</feature>
<evidence type="ECO:0000256" key="2">
    <source>
        <dbReference type="ARBA" id="ARBA00022692"/>
    </source>
</evidence>
<proteinExistence type="predicted"/>